<evidence type="ECO:0000256" key="9">
    <source>
        <dbReference type="SAM" id="MobiDB-lite"/>
    </source>
</evidence>
<evidence type="ECO:0000256" key="10">
    <source>
        <dbReference type="SAM" id="Phobius"/>
    </source>
</evidence>
<dbReference type="InterPro" id="IPR011948">
    <property type="entry name" value="Dullard_phosphatase"/>
</dbReference>
<feature type="compositionally biased region" description="Polar residues" evidence="9">
    <location>
        <begin position="569"/>
        <end position="581"/>
    </location>
</feature>
<gene>
    <name evidence="12" type="ORF">G7Y89_g8641</name>
</gene>
<dbReference type="SUPFAM" id="SSF56784">
    <property type="entry name" value="HAD-like"/>
    <property type="match status" value="1"/>
</dbReference>
<dbReference type="AlphaFoldDB" id="A0A8H4W0F4"/>
<dbReference type="Proteomes" id="UP000566819">
    <property type="component" value="Unassembled WGS sequence"/>
</dbReference>
<reference evidence="12 13" key="1">
    <citation type="submission" date="2020-03" db="EMBL/GenBank/DDBJ databases">
        <title>Draft Genome Sequence of Cudoniella acicularis.</title>
        <authorList>
            <person name="Buettner E."/>
            <person name="Kellner H."/>
        </authorList>
    </citation>
    <scope>NUCLEOTIDE SEQUENCE [LARGE SCALE GENOMIC DNA]</scope>
    <source>
        <strain evidence="12 13">DSM 108380</strain>
    </source>
</reference>
<dbReference type="Gene3D" id="3.40.50.1000">
    <property type="entry name" value="HAD superfamily/HAD-like"/>
    <property type="match status" value="1"/>
</dbReference>
<feature type="region of interest" description="Disordered" evidence="9">
    <location>
        <begin position="189"/>
        <end position="387"/>
    </location>
</feature>
<feature type="compositionally biased region" description="Pro residues" evidence="9">
    <location>
        <begin position="364"/>
        <end position="375"/>
    </location>
</feature>
<feature type="compositionally biased region" description="Polar residues" evidence="9">
    <location>
        <begin position="50"/>
        <end position="69"/>
    </location>
</feature>
<feature type="compositionally biased region" description="Polar residues" evidence="9">
    <location>
        <begin position="292"/>
        <end position="301"/>
    </location>
</feature>
<dbReference type="InterPro" id="IPR050365">
    <property type="entry name" value="TIM50"/>
</dbReference>
<dbReference type="NCBIfam" id="TIGR02251">
    <property type="entry name" value="HIF-SF_euk"/>
    <property type="match status" value="1"/>
</dbReference>
<feature type="compositionally biased region" description="Polar residues" evidence="9">
    <location>
        <begin position="93"/>
        <end position="113"/>
    </location>
</feature>
<evidence type="ECO:0000256" key="3">
    <source>
        <dbReference type="ARBA" id="ARBA00022692"/>
    </source>
</evidence>
<dbReference type="InterPro" id="IPR023214">
    <property type="entry name" value="HAD_sf"/>
</dbReference>
<keyword evidence="6" id="KW-0811">Translocation</keyword>
<feature type="region of interest" description="Disordered" evidence="9">
    <location>
        <begin position="1"/>
        <end position="177"/>
    </location>
</feature>
<comment type="similarity">
    <text evidence="1">Belongs to the SEC61-beta family.</text>
</comment>
<evidence type="ECO:0000259" key="11">
    <source>
        <dbReference type="PROSITE" id="PS50969"/>
    </source>
</evidence>
<evidence type="ECO:0000256" key="7">
    <source>
        <dbReference type="ARBA" id="ARBA00023136"/>
    </source>
</evidence>
<dbReference type="Pfam" id="PF03911">
    <property type="entry name" value="Sec61_beta"/>
    <property type="match status" value="1"/>
</dbReference>
<dbReference type="GO" id="GO:0012505">
    <property type="term" value="C:endomembrane system"/>
    <property type="evidence" value="ECO:0007669"/>
    <property type="project" value="UniProtKB-SubCell"/>
</dbReference>
<feature type="compositionally biased region" description="Polar residues" evidence="9">
    <location>
        <begin position="139"/>
        <end position="156"/>
    </location>
</feature>
<comment type="caution">
    <text evidence="12">The sequence shown here is derived from an EMBL/GenBank/DDBJ whole genome shotgun (WGS) entry which is preliminary data.</text>
</comment>
<keyword evidence="3 10" id="KW-0812">Transmembrane</keyword>
<evidence type="ECO:0000313" key="12">
    <source>
        <dbReference type="EMBL" id="KAF4629503.1"/>
    </source>
</evidence>
<evidence type="ECO:0000256" key="8">
    <source>
        <dbReference type="ARBA" id="ARBA00037847"/>
    </source>
</evidence>
<evidence type="ECO:0000256" key="4">
    <source>
        <dbReference type="ARBA" id="ARBA00022927"/>
    </source>
</evidence>
<organism evidence="12 13">
    <name type="scientific">Cudoniella acicularis</name>
    <dbReference type="NCBI Taxonomy" id="354080"/>
    <lineage>
        <taxon>Eukaryota</taxon>
        <taxon>Fungi</taxon>
        <taxon>Dikarya</taxon>
        <taxon>Ascomycota</taxon>
        <taxon>Pezizomycotina</taxon>
        <taxon>Leotiomycetes</taxon>
        <taxon>Helotiales</taxon>
        <taxon>Tricladiaceae</taxon>
        <taxon>Cudoniella</taxon>
    </lineage>
</organism>
<feature type="transmembrane region" description="Helical" evidence="10">
    <location>
        <begin position="644"/>
        <end position="664"/>
    </location>
</feature>
<dbReference type="CDD" id="cd07521">
    <property type="entry name" value="HAD_FCP1-like"/>
    <property type="match status" value="1"/>
</dbReference>
<keyword evidence="13" id="KW-1185">Reference proteome</keyword>
<dbReference type="PROSITE" id="PS50969">
    <property type="entry name" value="FCP1"/>
    <property type="match status" value="1"/>
</dbReference>
<name>A0A8H4W0F4_9HELO</name>
<feature type="domain" description="FCP1 homology" evidence="11">
    <location>
        <begin position="399"/>
        <end position="567"/>
    </location>
</feature>
<dbReference type="PANTHER" id="PTHR12210">
    <property type="entry name" value="DULLARD PROTEIN PHOSPHATASE"/>
    <property type="match status" value="1"/>
</dbReference>
<dbReference type="Pfam" id="PF03031">
    <property type="entry name" value="NIF"/>
    <property type="match status" value="1"/>
</dbReference>
<dbReference type="InterPro" id="IPR036412">
    <property type="entry name" value="HAD-like_sf"/>
</dbReference>
<dbReference type="GO" id="GO:0015031">
    <property type="term" value="P:protein transport"/>
    <property type="evidence" value="ECO:0007669"/>
    <property type="project" value="UniProtKB-KW"/>
</dbReference>
<dbReference type="FunFam" id="3.40.50.1000:FF:000093">
    <property type="entry name" value="NLI interacting factor-like phosphatase family protein"/>
    <property type="match status" value="1"/>
</dbReference>
<keyword evidence="4" id="KW-0653">Protein transport</keyword>
<protein>
    <recommendedName>
        <fullName evidence="11">FCP1 homology domain-containing protein</fullName>
    </recommendedName>
</protein>
<feature type="compositionally biased region" description="Polar residues" evidence="9">
    <location>
        <begin position="1"/>
        <end position="20"/>
    </location>
</feature>
<accession>A0A8H4W0F4</accession>
<proteinExistence type="inferred from homology"/>
<evidence type="ECO:0000256" key="2">
    <source>
        <dbReference type="ARBA" id="ARBA00022448"/>
    </source>
</evidence>
<sequence>MSNEIAQPTEQSLRSASTEGTKGKPPALDTSGFTNASQPPSSSTQTTAQGTIGTEDSETTALSGFQNENDFLRVADEAPEVPKKNRSLLHVPSRSSSQKIQPSPTSTGLSGATANDPRDSIGGRSKESRGSILGRRRNGSTGSSKMSTTLGPTSGLTANNASTSNANAPRQPKKKKSFLSFLSCCGVPDDANAVDANIPANKITKVPSGRPTTASAPEHATINQRNSALTEQQNEKEGLQKEEPNNQEGGGLEPKRNSQPGVNLPPAVNGDLNRQGDARDQPLPELPKEAESSNATESVPTNPAIAVQSPAKPESTDPLISADSSQDQKDGEGDIQMNESEPLPTEEKETPVPVPRKDETAKPLLPPPPPVPQPGPSEEAAPDATEQKQQWLLPPIAPRFQGKKCLVLDLDETLILHQADFTIPVEIEGQYHNVYVIKRPGVDQFMKRVGELYEVVVFTASVSKVRNSHDLASLDANNQKYGDPLLDQLDIHHVVHHRLFRESCYNHQGNYVKDLSQVGRDLRETIIIDNSPTSYIFHPQHAVPISSWFSDAHDNELLDLIPVLEDLAGSQSSPRASSPVNSPGAVGSSTGRPSSPTPPGGPKTAIRRRAAADQKDKVANVRPSSTRAAGLYTDESPGLKVDPVVVLVLSIVFIFSVVALHIIAKVTRKFSS</sequence>
<feature type="compositionally biased region" description="Basic and acidic residues" evidence="9">
    <location>
        <begin position="116"/>
        <end position="129"/>
    </location>
</feature>
<feature type="compositionally biased region" description="Low complexity" evidence="9">
    <location>
        <begin position="36"/>
        <end position="49"/>
    </location>
</feature>
<dbReference type="InterPro" id="IPR016482">
    <property type="entry name" value="SecG/Sec61-beta/Sbh"/>
</dbReference>
<feature type="compositionally biased region" description="Low complexity" evidence="9">
    <location>
        <begin position="157"/>
        <end position="168"/>
    </location>
</feature>
<evidence type="ECO:0000313" key="13">
    <source>
        <dbReference type="Proteomes" id="UP000566819"/>
    </source>
</evidence>
<feature type="compositionally biased region" description="Basic and acidic residues" evidence="9">
    <location>
        <begin position="70"/>
        <end position="83"/>
    </location>
</feature>
<feature type="compositionally biased region" description="Basic and acidic residues" evidence="9">
    <location>
        <begin position="233"/>
        <end position="244"/>
    </location>
</feature>
<evidence type="ECO:0000256" key="1">
    <source>
        <dbReference type="ARBA" id="ARBA00006103"/>
    </source>
</evidence>
<dbReference type="EMBL" id="JAAMPI010000668">
    <property type="protein sequence ID" value="KAF4629503.1"/>
    <property type="molecule type" value="Genomic_DNA"/>
</dbReference>
<feature type="region of interest" description="Disordered" evidence="9">
    <location>
        <begin position="569"/>
        <end position="605"/>
    </location>
</feature>
<keyword evidence="7 10" id="KW-0472">Membrane</keyword>
<dbReference type="InterPro" id="IPR004274">
    <property type="entry name" value="FCP1_dom"/>
</dbReference>
<keyword evidence="5 10" id="KW-1133">Transmembrane helix</keyword>
<dbReference type="GO" id="GO:0016791">
    <property type="term" value="F:phosphatase activity"/>
    <property type="evidence" value="ECO:0007669"/>
    <property type="project" value="InterPro"/>
</dbReference>
<comment type="subcellular location">
    <subcellularLocation>
        <location evidence="8">Endomembrane system</location>
        <topology evidence="8">Single-pass membrane protein</topology>
    </subcellularLocation>
</comment>
<feature type="compositionally biased region" description="Basic and acidic residues" evidence="9">
    <location>
        <begin position="274"/>
        <end position="291"/>
    </location>
</feature>
<feature type="compositionally biased region" description="Polar residues" evidence="9">
    <location>
        <begin position="210"/>
        <end position="232"/>
    </location>
</feature>
<feature type="compositionally biased region" description="Basic and acidic residues" evidence="9">
    <location>
        <begin position="345"/>
        <end position="361"/>
    </location>
</feature>
<evidence type="ECO:0000256" key="6">
    <source>
        <dbReference type="ARBA" id="ARBA00023010"/>
    </source>
</evidence>
<evidence type="ECO:0000256" key="5">
    <source>
        <dbReference type="ARBA" id="ARBA00022989"/>
    </source>
</evidence>
<keyword evidence="2" id="KW-0813">Transport</keyword>
<dbReference type="SMART" id="SM00577">
    <property type="entry name" value="CPDc"/>
    <property type="match status" value="1"/>
</dbReference>
<dbReference type="OrthoDB" id="277011at2759"/>